<dbReference type="Proteomes" id="UP000272503">
    <property type="component" value="Unassembled WGS sequence"/>
</dbReference>
<reference evidence="4 5" key="1">
    <citation type="submission" date="2018-10" db="EMBL/GenBank/DDBJ databases">
        <authorList>
            <person name="Li J."/>
        </authorList>
    </citation>
    <scope>NUCLEOTIDE SEQUENCE [LARGE SCALE GENOMIC DNA]</scope>
    <source>
        <strain evidence="4 5">IF 016277</strain>
    </source>
</reference>
<evidence type="ECO:0000256" key="2">
    <source>
        <dbReference type="SAM" id="MobiDB-lite"/>
    </source>
</evidence>
<dbReference type="Gene3D" id="3.40.50.450">
    <property type="match status" value="1"/>
</dbReference>
<dbReference type="SUPFAM" id="SSF102405">
    <property type="entry name" value="MCP/YpsA-like"/>
    <property type="match status" value="1"/>
</dbReference>
<feature type="compositionally biased region" description="Low complexity" evidence="2">
    <location>
        <begin position="410"/>
        <end position="425"/>
    </location>
</feature>
<dbReference type="EMBL" id="RCUX01000008">
    <property type="protein sequence ID" value="RLP75037.1"/>
    <property type="molecule type" value="Genomic_DNA"/>
</dbReference>
<dbReference type="GO" id="GO:0009294">
    <property type="term" value="P:DNA-mediated transformation"/>
    <property type="evidence" value="ECO:0007669"/>
    <property type="project" value="InterPro"/>
</dbReference>
<keyword evidence="5" id="KW-1185">Reference proteome</keyword>
<protein>
    <submittedName>
        <fullName evidence="4">DNA-protecting protein DprA</fullName>
    </submittedName>
</protein>
<accession>A0A3L7A4A4</accession>
<sequence>MPIPPTVFGLPRDRVINAARAVRQTSRDALSDTNTDDARDHIDTFARAAWSSIVEPGDSTASELINILGATAALDALVRDESAHYWASILLERHAGDLDSATTLDGMHRALERWQPRLVANRVLDLLERAQRTETLVLGPFDHEWPLALNDLRLHTPLCLWVRGNLDTIESARNSVALVGARASTRYGEEVTLEIASGLAVRGYCLVSGAAYGIDAIVHRSAFASHGQTIAIVAGGADRPYPSGHADLLARVVRDGAVISEVPNGTAPTRWRFLQRNRLIAALTRGTVVMEAGQRSGSLNTANHAASLGRPLGAVPGPVTSTTSAGCHRLIRDYAAALITDVDTVVELIEPLTGPSAPAGVHPRTDADTRRGSSQPPGVEAVEVPGGGSGSALPPEADNRARARPGINLAASGDHAGGASSSAPGDKTAGVSPQNPRHTSAGEEGEGTPTAEVERNQGGAEAINPNPESAAPAVTSQRRTPFSRTRVGGVPPPLSARARAVESVEVARVRDSLSRRRPRSAEEIAVDSGLSHETVRSALGLLAVQGEIGGGSDGWTLRDAEKHR</sequence>
<evidence type="ECO:0000259" key="3">
    <source>
        <dbReference type="Pfam" id="PF02481"/>
    </source>
</evidence>
<evidence type="ECO:0000256" key="1">
    <source>
        <dbReference type="ARBA" id="ARBA00006525"/>
    </source>
</evidence>
<evidence type="ECO:0000313" key="4">
    <source>
        <dbReference type="EMBL" id="RLP75037.1"/>
    </source>
</evidence>
<dbReference type="PANTHER" id="PTHR43022:SF1">
    <property type="entry name" value="PROTEIN SMF"/>
    <property type="match status" value="1"/>
</dbReference>
<dbReference type="AlphaFoldDB" id="A0A3L7A4A4"/>
<comment type="similarity">
    <text evidence="1">Belongs to the DprA/Smf family.</text>
</comment>
<name>A0A3L7A4A4_9MICO</name>
<dbReference type="NCBIfam" id="TIGR00732">
    <property type="entry name" value="dprA"/>
    <property type="match status" value="1"/>
</dbReference>
<feature type="domain" description="Smf/DprA SLOG" evidence="3">
    <location>
        <begin position="139"/>
        <end position="348"/>
    </location>
</feature>
<dbReference type="OrthoDB" id="9785707at2"/>
<proteinExistence type="inferred from homology"/>
<organism evidence="4 5">
    <name type="scientific">Mycetocola tolaasinivorans</name>
    <dbReference type="NCBI Taxonomy" id="76635"/>
    <lineage>
        <taxon>Bacteria</taxon>
        <taxon>Bacillati</taxon>
        <taxon>Actinomycetota</taxon>
        <taxon>Actinomycetes</taxon>
        <taxon>Micrococcales</taxon>
        <taxon>Microbacteriaceae</taxon>
        <taxon>Mycetocola</taxon>
    </lineage>
</organism>
<dbReference type="InterPro" id="IPR003488">
    <property type="entry name" value="DprA"/>
</dbReference>
<dbReference type="Pfam" id="PF02481">
    <property type="entry name" value="DNA_processg_A"/>
    <property type="match status" value="1"/>
</dbReference>
<dbReference type="PANTHER" id="PTHR43022">
    <property type="entry name" value="PROTEIN SMF"/>
    <property type="match status" value="1"/>
</dbReference>
<dbReference type="RefSeq" id="WP_121649040.1">
    <property type="nucleotide sequence ID" value="NZ_RCUX01000008.1"/>
</dbReference>
<feature type="compositionally biased region" description="Polar residues" evidence="2">
    <location>
        <begin position="474"/>
        <end position="483"/>
    </location>
</feature>
<feature type="region of interest" description="Disordered" evidence="2">
    <location>
        <begin position="352"/>
        <end position="494"/>
    </location>
</feature>
<evidence type="ECO:0000313" key="5">
    <source>
        <dbReference type="Proteomes" id="UP000272503"/>
    </source>
</evidence>
<dbReference type="InterPro" id="IPR057666">
    <property type="entry name" value="DrpA_SLOG"/>
</dbReference>
<gene>
    <name evidence="4" type="primary">dprA</name>
    <name evidence="4" type="ORF">D9V32_11495</name>
</gene>
<comment type="caution">
    <text evidence="4">The sequence shown here is derived from an EMBL/GenBank/DDBJ whole genome shotgun (WGS) entry which is preliminary data.</text>
</comment>